<sequence>MAETSGVAQLSPAWPMVGLRGLLAVLFGVVALVWPTISILTLAVLFGAYVLVDGISAIVHAFQHGATTARWGYVGLGALGIVAGILALLWPGLTVLVLVTLVGIWAVVTGVLEIAAALSMRRVVGSASVLVIVVGALSVLAGILILVQPLAGAYGIALIIGAYAVIYGIALIALAWRLRAARKVV</sequence>
<dbReference type="InterPro" id="IPR005325">
    <property type="entry name" value="DUF308_memb"/>
</dbReference>
<keyword evidence="1" id="KW-1133">Transmembrane helix</keyword>
<evidence type="ECO:0000256" key="1">
    <source>
        <dbReference type="SAM" id="Phobius"/>
    </source>
</evidence>
<comment type="caution">
    <text evidence="2">The sequence shown here is derived from an EMBL/GenBank/DDBJ whole genome shotgun (WGS) entry which is preliminary data.</text>
</comment>
<keyword evidence="1" id="KW-0472">Membrane</keyword>
<dbReference type="PANTHER" id="PTHR34989:SF1">
    <property type="entry name" value="PROTEIN HDED"/>
    <property type="match status" value="1"/>
</dbReference>
<protein>
    <submittedName>
        <fullName evidence="2">HdeD family acid-resistance protein</fullName>
    </submittedName>
</protein>
<feature type="transmembrane region" description="Helical" evidence="1">
    <location>
        <begin position="123"/>
        <end position="147"/>
    </location>
</feature>
<dbReference type="PANTHER" id="PTHR34989">
    <property type="entry name" value="PROTEIN HDED"/>
    <property type="match status" value="1"/>
</dbReference>
<evidence type="ECO:0000313" key="3">
    <source>
        <dbReference type="Proteomes" id="UP001500618"/>
    </source>
</evidence>
<feature type="transmembrane region" description="Helical" evidence="1">
    <location>
        <begin position="39"/>
        <end position="59"/>
    </location>
</feature>
<dbReference type="Proteomes" id="UP001500618">
    <property type="component" value="Unassembled WGS sequence"/>
</dbReference>
<dbReference type="RefSeq" id="WP_163566848.1">
    <property type="nucleotide sequence ID" value="NZ_BAAANY010000020.1"/>
</dbReference>
<evidence type="ECO:0000313" key="2">
    <source>
        <dbReference type="EMBL" id="GAA1695774.1"/>
    </source>
</evidence>
<feature type="transmembrane region" description="Helical" evidence="1">
    <location>
        <begin position="12"/>
        <end position="33"/>
    </location>
</feature>
<dbReference type="EMBL" id="BAAANY010000020">
    <property type="protein sequence ID" value="GAA1695774.1"/>
    <property type="molecule type" value="Genomic_DNA"/>
</dbReference>
<proteinExistence type="predicted"/>
<keyword evidence="3" id="KW-1185">Reference proteome</keyword>
<dbReference type="InterPro" id="IPR052712">
    <property type="entry name" value="Acid_resist_chaperone_HdeD"/>
</dbReference>
<feature type="transmembrane region" description="Helical" evidence="1">
    <location>
        <begin position="153"/>
        <end position="176"/>
    </location>
</feature>
<name>A0ABN2HYS6_9ACTN</name>
<organism evidence="2 3">
    <name type="scientific">Fodinicola feengrottensis</name>
    <dbReference type="NCBI Taxonomy" id="435914"/>
    <lineage>
        <taxon>Bacteria</taxon>
        <taxon>Bacillati</taxon>
        <taxon>Actinomycetota</taxon>
        <taxon>Actinomycetes</taxon>
        <taxon>Mycobacteriales</taxon>
        <taxon>Fodinicola</taxon>
    </lineage>
</organism>
<reference evidence="2 3" key="1">
    <citation type="journal article" date="2019" name="Int. J. Syst. Evol. Microbiol.">
        <title>The Global Catalogue of Microorganisms (GCM) 10K type strain sequencing project: providing services to taxonomists for standard genome sequencing and annotation.</title>
        <authorList>
            <consortium name="The Broad Institute Genomics Platform"/>
            <consortium name="The Broad Institute Genome Sequencing Center for Infectious Disease"/>
            <person name="Wu L."/>
            <person name="Ma J."/>
        </authorList>
    </citation>
    <scope>NUCLEOTIDE SEQUENCE [LARGE SCALE GENOMIC DNA]</scope>
    <source>
        <strain evidence="2 3">JCM 14718</strain>
    </source>
</reference>
<dbReference type="Pfam" id="PF03729">
    <property type="entry name" value="DUF308"/>
    <property type="match status" value="2"/>
</dbReference>
<feature type="transmembrane region" description="Helical" evidence="1">
    <location>
        <begin position="71"/>
        <end position="90"/>
    </location>
</feature>
<keyword evidence="1" id="KW-0812">Transmembrane</keyword>
<gene>
    <name evidence="2" type="ORF">GCM10009765_51230</name>
</gene>
<accession>A0ABN2HYS6</accession>
<feature type="transmembrane region" description="Helical" evidence="1">
    <location>
        <begin position="96"/>
        <end position="116"/>
    </location>
</feature>